<dbReference type="SMART" id="SM00260">
    <property type="entry name" value="CheW"/>
    <property type="match status" value="1"/>
</dbReference>
<dbReference type="SUPFAM" id="SSF50341">
    <property type="entry name" value="CheW-like"/>
    <property type="match status" value="1"/>
</dbReference>
<name>A0A844Z7L4_9SPHN</name>
<keyword evidence="3" id="KW-1185">Reference proteome</keyword>
<comment type="caution">
    <text evidence="2">The sequence shown here is derived from an EMBL/GenBank/DDBJ whole genome shotgun (WGS) entry which is preliminary data.</text>
</comment>
<gene>
    <name evidence="2" type="ORF">GRI35_05410</name>
</gene>
<dbReference type="GO" id="GO:0006935">
    <property type="term" value="P:chemotaxis"/>
    <property type="evidence" value="ECO:0007669"/>
    <property type="project" value="InterPro"/>
</dbReference>
<dbReference type="Gene3D" id="2.30.30.40">
    <property type="entry name" value="SH3 Domains"/>
    <property type="match status" value="1"/>
</dbReference>
<sequence length="143" mass="15523">MRELILMFDIAGRRVAIPAVEVQSVIELEDIYPVPRAPDYVTGLTAMRSQSLTVIDCRKALGQESKTEYGERSPVIELDGHLYALLVDSVDDVVETQSEITPVAGGFGKEWENAAQGMVETDRGPTLLIDIHKLIGGQAAIAA</sequence>
<dbReference type="GO" id="GO:0007165">
    <property type="term" value="P:signal transduction"/>
    <property type="evidence" value="ECO:0007669"/>
    <property type="project" value="InterPro"/>
</dbReference>
<dbReference type="PANTHER" id="PTHR22617:SF23">
    <property type="entry name" value="CHEMOTAXIS PROTEIN CHEW"/>
    <property type="match status" value="1"/>
</dbReference>
<evidence type="ECO:0000313" key="3">
    <source>
        <dbReference type="Proteomes" id="UP000460290"/>
    </source>
</evidence>
<evidence type="ECO:0000313" key="2">
    <source>
        <dbReference type="EMBL" id="MXO82800.1"/>
    </source>
</evidence>
<dbReference type="Pfam" id="PF01584">
    <property type="entry name" value="CheW"/>
    <property type="match status" value="1"/>
</dbReference>
<dbReference type="InterPro" id="IPR039315">
    <property type="entry name" value="CheW"/>
</dbReference>
<protein>
    <submittedName>
        <fullName evidence="2">Chemotaxis protein CheW</fullName>
    </submittedName>
</protein>
<dbReference type="InterPro" id="IPR002545">
    <property type="entry name" value="CheW-lke_dom"/>
</dbReference>
<dbReference type="RefSeq" id="WP_160613210.1">
    <property type="nucleotide sequence ID" value="NZ_JAUFQM010000001.1"/>
</dbReference>
<dbReference type="GO" id="GO:0005829">
    <property type="term" value="C:cytosol"/>
    <property type="evidence" value="ECO:0007669"/>
    <property type="project" value="TreeGrafter"/>
</dbReference>
<feature type="domain" description="CheW-like" evidence="1">
    <location>
        <begin position="2"/>
        <end position="140"/>
    </location>
</feature>
<proteinExistence type="predicted"/>
<dbReference type="Gene3D" id="2.40.50.180">
    <property type="entry name" value="CheA-289, Domain 4"/>
    <property type="match status" value="1"/>
</dbReference>
<dbReference type="OrthoDB" id="7390823at2"/>
<dbReference type="PANTHER" id="PTHR22617">
    <property type="entry name" value="CHEMOTAXIS SENSOR HISTIDINE KINASE-RELATED"/>
    <property type="match status" value="1"/>
</dbReference>
<organism evidence="2 3">
    <name type="scientific">Pontixanthobacter aestiaquae</name>
    <dbReference type="NCBI Taxonomy" id="1509367"/>
    <lineage>
        <taxon>Bacteria</taxon>
        <taxon>Pseudomonadati</taxon>
        <taxon>Pseudomonadota</taxon>
        <taxon>Alphaproteobacteria</taxon>
        <taxon>Sphingomonadales</taxon>
        <taxon>Erythrobacteraceae</taxon>
        <taxon>Pontixanthobacter</taxon>
    </lineage>
</organism>
<evidence type="ECO:0000259" key="1">
    <source>
        <dbReference type="PROSITE" id="PS50851"/>
    </source>
</evidence>
<dbReference type="Proteomes" id="UP000460290">
    <property type="component" value="Unassembled WGS sequence"/>
</dbReference>
<reference evidence="2 3" key="1">
    <citation type="submission" date="2019-12" db="EMBL/GenBank/DDBJ databases">
        <title>Genomic-based taxomic classification of the family Erythrobacteraceae.</title>
        <authorList>
            <person name="Xu L."/>
        </authorList>
    </citation>
    <scope>NUCLEOTIDE SEQUENCE [LARGE SCALE GENOMIC DNA]</scope>
    <source>
        <strain evidence="2 3">KCTC 42006</strain>
    </source>
</reference>
<dbReference type="AlphaFoldDB" id="A0A844Z7L4"/>
<dbReference type="PROSITE" id="PS50851">
    <property type="entry name" value="CHEW"/>
    <property type="match status" value="1"/>
</dbReference>
<accession>A0A844Z7L4</accession>
<dbReference type="EMBL" id="WTYZ01000001">
    <property type="protein sequence ID" value="MXO82800.1"/>
    <property type="molecule type" value="Genomic_DNA"/>
</dbReference>
<dbReference type="InterPro" id="IPR036061">
    <property type="entry name" value="CheW-like_dom_sf"/>
</dbReference>